<sequence length="275" mass="29424">MNHKITFLVSICLSFILISAVTADILPNGTNTTNRQIPSETYLEVIGSMSSHQTYQLETTSHGAHEGGFLYDGERVSSVVYKNDMTTNGGYLAQSKGLKIDEGPQQKGAFNVDSKIVSTYLTDPEIGSKMSSSDSLEMYTSGNYSQNNLSVRNPLVAEIIGDYVGGFNSYYKGASATDMTTGQIATMARARSVGTDNTIPAELRYLIGIHPDMSSGIPYAAGSASTEFVMTNEEGAPTNSTNLSSTKQVKDKTTVDGQIFTFGKSFTVTSGLSPT</sequence>
<dbReference type="AlphaFoldDB" id="A0A8E7B366"/>
<dbReference type="KEGG" id="mrtj:KHC33_03575"/>
<evidence type="ECO:0000313" key="1">
    <source>
        <dbReference type="EMBL" id="QVV89612.1"/>
    </source>
</evidence>
<keyword evidence="2" id="KW-1185">Reference proteome</keyword>
<accession>A0A8E7B366</accession>
<name>A0A8E7B366_9EURY</name>
<evidence type="ECO:0000313" key="2">
    <source>
        <dbReference type="Proteomes" id="UP000680656"/>
    </source>
</evidence>
<dbReference type="GeneID" id="65566449"/>
<proteinExistence type="predicted"/>
<organism evidence="1 2">
    <name type="scientific">Methanospirillum purgamenti</name>
    <dbReference type="NCBI Taxonomy" id="2834276"/>
    <lineage>
        <taxon>Archaea</taxon>
        <taxon>Methanobacteriati</taxon>
        <taxon>Methanobacteriota</taxon>
        <taxon>Stenosarchaea group</taxon>
        <taxon>Methanomicrobia</taxon>
        <taxon>Methanomicrobiales</taxon>
        <taxon>Methanospirillaceae</taxon>
        <taxon>Methanospirillum</taxon>
    </lineage>
</organism>
<dbReference type="EMBL" id="CP075546">
    <property type="protein sequence ID" value="QVV89612.1"/>
    <property type="molecule type" value="Genomic_DNA"/>
</dbReference>
<protein>
    <submittedName>
        <fullName evidence="1">Uncharacterized protein</fullName>
    </submittedName>
</protein>
<gene>
    <name evidence="1" type="ORF">KHC33_03575</name>
</gene>
<dbReference type="Proteomes" id="UP000680656">
    <property type="component" value="Chromosome"/>
</dbReference>
<reference evidence="1 2" key="1">
    <citation type="submission" date="2021-05" db="EMBL/GenBank/DDBJ databases">
        <title>A novel Methanospirillum isolate from a pyrite-forming mixed culture.</title>
        <authorList>
            <person name="Bunk B."/>
            <person name="Sproer C."/>
            <person name="Spring S."/>
            <person name="Pester M."/>
        </authorList>
    </citation>
    <scope>NUCLEOTIDE SEQUENCE [LARGE SCALE GENOMIC DNA]</scope>
    <source>
        <strain evidence="1 2">J.3.6.1-F.2.7.3</strain>
    </source>
</reference>
<dbReference type="RefSeq" id="WP_214420404.1">
    <property type="nucleotide sequence ID" value="NZ_CP075546.1"/>
</dbReference>